<gene>
    <name evidence="10" type="ORF">SAMN04489867_1731</name>
</gene>
<evidence type="ECO:0000256" key="7">
    <source>
        <dbReference type="ARBA" id="ARBA00024033"/>
    </source>
</evidence>
<dbReference type="InterPro" id="IPR018584">
    <property type="entry name" value="GT87"/>
</dbReference>
<feature type="transmembrane region" description="Helical" evidence="9">
    <location>
        <begin position="313"/>
        <end position="338"/>
    </location>
</feature>
<evidence type="ECO:0000256" key="1">
    <source>
        <dbReference type="ARBA" id="ARBA00004651"/>
    </source>
</evidence>
<organism evidence="10 11">
    <name type="scientific">Pedococcus dokdonensis</name>
    <dbReference type="NCBI Taxonomy" id="443156"/>
    <lineage>
        <taxon>Bacteria</taxon>
        <taxon>Bacillati</taxon>
        <taxon>Actinomycetota</taxon>
        <taxon>Actinomycetes</taxon>
        <taxon>Micrococcales</taxon>
        <taxon>Intrasporangiaceae</taxon>
        <taxon>Pedococcus</taxon>
    </lineage>
</organism>
<feature type="transmembrane region" description="Helical" evidence="9">
    <location>
        <begin position="31"/>
        <end position="49"/>
    </location>
</feature>
<evidence type="ECO:0000256" key="3">
    <source>
        <dbReference type="ARBA" id="ARBA00022679"/>
    </source>
</evidence>
<keyword evidence="2" id="KW-1003">Cell membrane</keyword>
<feature type="region of interest" description="Disordered" evidence="8">
    <location>
        <begin position="498"/>
        <end position="523"/>
    </location>
</feature>
<name>A0A1H0QU72_9MICO</name>
<feature type="transmembrane region" description="Helical" evidence="9">
    <location>
        <begin position="61"/>
        <end position="80"/>
    </location>
</feature>
<dbReference type="GO" id="GO:0016758">
    <property type="term" value="F:hexosyltransferase activity"/>
    <property type="evidence" value="ECO:0007669"/>
    <property type="project" value="InterPro"/>
</dbReference>
<evidence type="ECO:0000313" key="11">
    <source>
        <dbReference type="Proteomes" id="UP000199077"/>
    </source>
</evidence>
<evidence type="ECO:0000313" key="10">
    <source>
        <dbReference type="EMBL" id="SDP20685.1"/>
    </source>
</evidence>
<dbReference type="Proteomes" id="UP000199077">
    <property type="component" value="Chromosome I"/>
</dbReference>
<feature type="transmembrane region" description="Helical" evidence="9">
    <location>
        <begin position="276"/>
        <end position="301"/>
    </location>
</feature>
<dbReference type="STRING" id="443156.SAMN04489867_1731"/>
<comment type="similarity">
    <text evidence="7">Belongs to the glycosyltransferase 87 family.</text>
</comment>
<dbReference type="GO" id="GO:0005886">
    <property type="term" value="C:plasma membrane"/>
    <property type="evidence" value="ECO:0007669"/>
    <property type="project" value="UniProtKB-SubCell"/>
</dbReference>
<evidence type="ECO:0008006" key="12">
    <source>
        <dbReference type="Google" id="ProtNLM"/>
    </source>
</evidence>
<sequence length="523" mass="55304">MRRLVAGTAVMVACSAGYALAGDLDGNRLRLAGVMAVWWGVAIATTRWVRRGRPALRRSGGRLLLLVFLAALVVQLPGLLTAPRSSSDAYRYVWDGRVQLSGTSPYRYAPLDDRLAALRDPVLFPGLGPADRSGFPTQPLPRTRAQVLERSSNDPRTRINRPQVPTIYPPVAEAWFAAVAWVTPRGWGTRGLQLGSALVAAGVALALAALLRRRGADPWSALWWAWCPTVVAEAGNGAHVDVLAAAWVLLALAAASGRDRGRRQGDRLVSAARMGLTGLLAGLAIATKLYPALLLASLFPLRRNLTRVLGTGLVAVATVAAVYLPHWLAAGSLVLGYLPGYLVEEAGPNRSGILSLALPDAAVTPVSVIVLAAVAAAVAWRVGTGSRSVAEGAAVLFGTLLLVTTPSYPWYALPLVACAVLAERLEWLVVAGAAVLAYASVSVHPLPTVAYSAAAALVVLVTLGRRALGPRLLADDDVGPGQLVVQGLLALVPRRPQEIEQRHQPEQVAHERDVAEQAEPRLQ</sequence>
<dbReference type="Pfam" id="PF26314">
    <property type="entry name" value="MptA_B_family"/>
    <property type="match status" value="1"/>
</dbReference>
<dbReference type="OrthoDB" id="3362857at2"/>
<keyword evidence="5 9" id="KW-1133">Transmembrane helix</keyword>
<comment type="subcellular location">
    <subcellularLocation>
        <location evidence="1">Cell membrane</location>
        <topology evidence="1">Multi-pass membrane protein</topology>
    </subcellularLocation>
</comment>
<evidence type="ECO:0000256" key="5">
    <source>
        <dbReference type="ARBA" id="ARBA00022989"/>
    </source>
</evidence>
<evidence type="ECO:0000256" key="6">
    <source>
        <dbReference type="ARBA" id="ARBA00023136"/>
    </source>
</evidence>
<evidence type="ECO:0000256" key="8">
    <source>
        <dbReference type="SAM" id="MobiDB-lite"/>
    </source>
</evidence>
<keyword evidence="3" id="KW-0808">Transferase</keyword>
<feature type="transmembrane region" description="Helical" evidence="9">
    <location>
        <begin position="425"/>
        <end position="443"/>
    </location>
</feature>
<feature type="transmembrane region" description="Helical" evidence="9">
    <location>
        <begin position="358"/>
        <end position="380"/>
    </location>
</feature>
<evidence type="ECO:0000256" key="9">
    <source>
        <dbReference type="SAM" id="Phobius"/>
    </source>
</evidence>
<accession>A0A1H0QU72</accession>
<dbReference type="AlphaFoldDB" id="A0A1H0QU72"/>
<keyword evidence="6 9" id="KW-0472">Membrane</keyword>
<protein>
    <recommendedName>
        <fullName evidence="12">DUF2029 domain-containing protein</fullName>
    </recommendedName>
</protein>
<reference evidence="11" key="1">
    <citation type="submission" date="2016-10" db="EMBL/GenBank/DDBJ databases">
        <authorList>
            <person name="Varghese N."/>
            <person name="Submissions S."/>
        </authorList>
    </citation>
    <scope>NUCLEOTIDE SEQUENCE [LARGE SCALE GENOMIC DNA]</scope>
    <source>
        <strain evidence="11">DSM 22329</strain>
    </source>
</reference>
<evidence type="ECO:0000256" key="4">
    <source>
        <dbReference type="ARBA" id="ARBA00022692"/>
    </source>
</evidence>
<keyword evidence="11" id="KW-1185">Reference proteome</keyword>
<dbReference type="Pfam" id="PF09594">
    <property type="entry name" value="GT87"/>
    <property type="match status" value="1"/>
</dbReference>
<evidence type="ECO:0000256" key="2">
    <source>
        <dbReference type="ARBA" id="ARBA00022475"/>
    </source>
</evidence>
<dbReference type="EMBL" id="LT629711">
    <property type="protein sequence ID" value="SDP20685.1"/>
    <property type="molecule type" value="Genomic_DNA"/>
</dbReference>
<proteinExistence type="inferred from homology"/>
<keyword evidence="4 9" id="KW-0812">Transmembrane</keyword>
<feature type="transmembrane region" description="Helical" evidence="9">
    <location>
        <begin position="392"/>
        <end position="413"/>
    </location>
</feature>